<dbReference type="EMBL" id="MHOB01000038">
    <property type="protein sequence ID" value="OGZ56969.1"/>
    <property type="molecule type" value="Genomic_DNA"/>
</dbReference>
<sequence length="348" mass="39664">MHSIAFFKGVFHRLERYERHISSVALVVGFVIDNLTLTRIDLWIDHIVIVAYIIVAVSSIIVVHLPKKGALISRVQPFAPLPMQFAFGGLFSSFFVFYSHSAALASSWFFLLFLSALLVGNEFFKKRYERLAFQFGIFYIALFSYLVFIVPVLTKRMGAGIFLLSGAASIALMSVFIFLLAFIAPLRMREERKVLTKIIAAIFVAMNVLYFLNIIPPIPLALKEAGVYYSVTRTQDGNYILKGEPRAWYAFLKRPVLHISQGAPAYFYSAVFAPTELKTRIVHQWEFFDESRGMWIVSSRVQFAIVGGRDGGYRGYSFKTNVAPGFWRVSVETERGQLLGRRQFKLER</sequence>
<reference evidence="3 4" key="1">
    <citation type="journal article" date="2016" name="Nat. Commun.">
        <title>Thousands of microbial genomes shed light on interconnected biogeochemical processes in an aquifer system.</title>
        <authorList>
            <person name="Anantharaman K."/>
            <person name="Brown C.T."/>
            <person name="Hug L.A."/>
            <person name="Sharon I."/>
            <person name="Castelle C.J."/>
            <person name="Probst A.J."/>
            <person name="Thomas B.C."/>
            <person name="Singh A."/>
            <person name="Wilkins M.J."/>
            <person name="Karaoz U."/>
            <person name="Brodie E.L."/>
            <person name="Williams K.H."/>
            <person name="Hubbard S.S."/>
            <person name="Banfield J.F."/>
        </authorList>
    </citation>
    <scope>NUCLEOTIDE SEQUENCE [LARGE SCALE GENOMIC DNA]</scope>
</reference>
<organism evidence="3 4">
    <name type="scientific">Candidatus Ryanbacteria bacterium RIFCSPLOWO2_12_FULL_47_9c</name>
    <dbReference type="NCBI Taxonomy" id="1802131"/>
    <lineage>
        <taxon>Bacteria</taxon>
        <taxon>Candidatus Ryaniibacteriota</taxon>
    </lineage>
</organism>
<evidence type="ECO:0000313" key="4">
    <source>
        <dbReference type="Proteomes" id="UP000178996"/>
    </source>
</evidence>
<dbReference type="InterPro" id="IPR022606">
    <property type="entry name" value="DUF2914"/>
</dbReference>
<evidence type="ECO:0000259" key="2">
    <source>
        <dbReference type="Pfam" id="PF11141"/>
    </source>
</evidence>
<feature type="transmembrane region" description="Helical" evidence="1">
    <location>
        <begin position="78"/>
        <end position="98"/>
    </location>
</feature>
<gene>
    <name evidence="3" type="ORF">A3G60_03585</name>
</gene>
<proteinExistence type="predicted"/>
<feature type="transmembrane region" description="Helical" evidence="1">
    <location>
        <begin position="194"/>
        <end position="212"/>
    </location>
</feature>
<feature type="transmembrane region" description="Helical" evidence="1">
    <location>
        <begin position="131"/>
        <end position="153"/>
    </location>
</feature>
<feature type="transmembrane region" description="Helical" evidence="1">
    <location>
        <begin position="21"/>
        <end position="40"/>
    </location>
</feature>
<keyword evidence="1" id="KW-0472">Membrane</keyword>
<name>A0A1G2H3N7_9BACT</name>
<comment type="caution">
    <text evidence="3">The sequence shown here is derived from an EMBL/GenBank/DDBJ whole genome shotgun (WGS) entry which is preliminary data.</text>
</comment>
<evidence type="ECO:0000313" key="3">
    <source>
        <dbReference type="EMBL" id="OGZ56969.1"/>
    </source>
</evidence>
<keyword evidence="1" id="KW-1133">Transmembrane helix</keyword>
<feature type="domain" description="DUF2914" evidence="2">
    <location>
        <begin position="278"/>
        <end position="345"/>
    </location>
</feature>
<accession>A0A1G2H3N7</accession>
<dbReference type="Proteomes" id="UP000178996">
    <property type="component" value="Unassembled WGS sequence"/>
</dbReference>
<feature type="transmembrane region" description="Helical" evidence="1">
    <location>
        <begin position="104"/>
        <end position="124"/>
    </location>
</feature>
<feature type="transmembrane region" description="Helical" evidence="1">
    <location>
        <begin position="159"/>
        <end position="182"/>
    </location>
</feature>
<protein>
    <recommendedName>
        <fullName evidence="2">DUF2914 domain-containing protein</fullName>
    </recommendedName>
</protein>
<feature type="transmembrane region" description="Helical" evidence="1">
    <location>
        <begin position="46"/>
        <end position="66"/>
    </location>
</feature>
<dbReference type="Pfam" id="PF11141">
    <property type="entry name" value="DUF2914"/>
    <property type="match status" value="1"/>
</dbReference>
<keyword evidence="1" id="KW-0812">Transmembrane</keyword>
<dbReference type="AlphaFoldDB" id="A0A1G2H3N7"/>
<evidence type="ECO:0000256" key="1">
    <source>
        <dbReference type="SAM" id="Phobius"/>
    </source>
</evidence>